<protein>
    <recommendedName>
        <fullName evidence="3">F-box domain-containing protein</fullName>
    </recommendedName>
</protein>
<sequence>MSNFNKDILFLIFEEFQDDSKSFFSCLMVNRLWCETVIPILWRNPWCYNINYGNKDYLFAIIASYLSYDIKEFLMKKGIQLPLISSQTPFFDYLTFCRSININTINIIISIGSSLEYNQFLLQQEIYSLFMKKFPGLKFLDMKSIKHQIFYYPEAKICLEPLCELKCDTSIGFSYFYGLASICQYIQRLTINNVNLKLDGIAKLIEVQKNLKYFEWKDDFDNNYYHSREDSYSKIFLELENKAETLNHFKIFFDYEYITGHMFPRNLLPKLYKLKTLVINDYIYIEDLSKELVYKDLEILNISYITIDEASIIIKNSGGKLKQILLKSVDYYNHFDDSSLNFIRNVYKNCPSIEFLSLLFSPFTEHLDEFEKLLNTCRNLKSLLLVIKNGYIYETEEKIIENGRELLKILIKSTTTNLRDIRFLNDFKFSLEDLKEFLSNWSGRPALSILTSDHIYESEDYKKLINKYKDAGVIKDFRCESITNIENMDFKI</sequence>
<organism evidence="1 2">
    <name type="scientific">Rhizophagus clarus</name>
    <dbReference type="NCBI Taxonomy" id="94130"/>
    <lineage>
        <taxon>Eukaryota</taxon>
        <taxon>Fungi</taxon>
        <taxon>Fungi incertae sedis</taxon>
        <taxon>Mucoromycota</taxon>
        <taxon>Glomeromycotina</taxon>
        <taxon>Glomeromycetes</taxon>
        <taxon>Glomerales</taxon>
        <taxon>Glomeraceae</taxon>
        <taxon>Rhizophagus</taxon>
    </lineage>
</organism>
<dbReference type="AlphaFoldDB" id="A0A8H3LTE5"/>
<evidence type="ECO:0000313" key="1">
    <source>
        <dbReference type="EMBL" id="GES91801.1"/>
    </source>
</evidence>
<dbReference type="InterPro" id="IPR032675">
    <property type="entry name" value="LRR_dom_sf"/>
</dbReference>
<evidence type="ECO:0000313" key="2">
    <source>
        <dbReference type="Proteomes" id="UP000615446"/>
    </source>
</evidence>
<dbReference type="OrthoDB" id="2311301at2759"/>
<dbReference type="EMBL" id="BLAL01000206">
    <property type="protein sequence ID" value="GES91801.1"/>
    <property type="molecule type" value="Genomic_DNA"/>
</dbReference>
<comment type="caution">
    <text evidence="1">The sequence shown here is derived from an EMBL/GenBank/DDBJ whole genome shotgun (WGS) entry which is preliminary data.</text>
</comment>
<dbReference type="Gene3D" id="3.80.10.10">
    <property type="entry name" value="Ribonuclease Inhibitor"/>
    <property type="match status" value="1"/>
</dbReference>
<evidence type="ECO:0008006" key="3">
    <source>
        <dbReference type="Google" id="ProtNLM"/>
    </source>
</evidence>
<dbReference type="Proteomes" id="UP000615446">
    <property type="component" value="Unassembled WGS sequence"/>
</dbReference>
<gene>
    <name evidence="1" type="ORF">RCL2_001860400</name>
</gene>
<name>A0A8H3LTE5_9GLOM</name>
<dbReference type="SUPFAM" id="SSF52047">
    <property type="entry name" value="RNI-like"/>
    <property type="match status" value="1"/>
</dbReference>
<proteinExistence type="predicted"/>
<reference evidence="1" key="1">
    <citation type="submission" date="2019-10" db="EMBL/GenBank/DDBJ databases">
        <title>Conservation and host-specific expression of non-tandemly repeated heterogenous ribosome RNA gene in arbuscular mycorrhizal fungi.</title>
        <authorList>
            <person name="Maeda T."/>
            <person name="Kobayashi Y."/>
            <person name="Nakagawa T."/>
            <person name="Ezawa T."/>
            <person name="Yamaguchi K."/>
            <person name="Bino T."/>
            <person name="Nishimoto Y."/>
            <person name="Shigenobu S."/>
            <person name="Kawaguchi M."/>
        </authorList>
    </citation>
    <scope>NUCLEOTIDE SEQUENCE</scope>
    <source>
        <strain evidence="1">HR1</strain>
    </source>
</reference>
<accession>A0A8H3LTE5</accession>